<organism evidence="1 2">
    <name type="scientific">Dryococelus australis</name>
    <dbReference type="NCBI Taxonomy" id="614101"/>
    <lineage>
        <taxon>Eukaryota</taxon>
        <taxon>Metazoa</taxon>
        <taxon>Ecdysozoa</taxon>
        <taxon>Arthropoda</taxon>
        <taxon>Hexapoda</taxon>
        <taxon>Insecta</taxon>
        <taxon>Pterygota</taxon>
        <taxon>Neoptera</taxon>
        <taxon>Polyneoptera</taxon>
        <taxon>Phasmatodea</taxon>
        <taxon>Verophasmatodea</taxon>
        <taxon>Anareolatae</taxon>
        <taxon>Phasmatidae</taxon>
        <taxon>Eurycanthinae</taxon>
        <taxon>Dryococelus</taxon>
    </lineage>
</organism>
<gene>
    <name evidence="1" type="ORF">PR048_012534</name>
</gene>
<proteinExistence type="predicted"/>
<comment type="caution">
    <text evidence="1">The sequence shown here is derived from an EMBL/GenBank/DDBJ whole genome shotgun (WGS) entry which is preliminary data.</text>
</comment>
<protein>
    <submittedName>
        <fullName evidence="1">Uncharacterized protein</fullName>
    </submittedName>
</protein>
<evidence type="ECO:0000313" key="1">
    <source>
        <dbReference type="EMBL" id="KAJ8886323.1"/>
    </source>
</evidence>
<keyword evidence="2" id="KW-1185">Reference proteome</keyword>
<name>A0ABQ9HPN6_9NEOP</name>
<sequence>MYHNSRVESWNQISSHLWTFFCRTPSPFSNLFIAFLWEDGRGRMGFVCRLLFDLEDAFFVWSNAGTKGRGKREIPGKTRRPTSSSVTIPTCENPDYNTCTGEFPRSITESTTVDMLHMNDILTGTVPSKAPATLNIEVFRADEGDRGENGAASECKGGRNGRYLETRRPAASYITIPTCENPGVTRPGIEPCLPLWETSSLTAQPPRPVMSQSVAVSRLVSRGKEKNGLGSCLVILGSYFRPISVLPRIMMVEGGGGGRIARLHGGMRIARSNRRGRAGRGEATSQEMKRQRAVSVVESLSEAGSTLTFVGAAVAERLACLPFTKANRVQSSVGPLPDFCMWESCRTTPLVGGFSRGPPVSLTLLFRHCSILTSLTLIDSQGLVVKGYASENSGMYFSFFTLSPDRASSLLGVYRRPESINHIELLIQRARRRVSSPLLTSCQHRLAYPANCCSLHATRTEKVSEQKQSGVAAPFITACSLSDWLLEALGTAHVIHC</sequence>
<reference evidence="1 2" key="1">
    <citation type="submission" date="2023-02" db="EMBL/GenBank/DDBJ databases">
        <title>LHISI_Scaffold_Assembly.</title>
        <authorList>
            <person name="Stuart O.P."/>
            <person name="Cleave R."/>
            <person name="Magrath M.J.L."/>
            <person name="Mikheyev A.S."/>
        </authorList>
    </citation>
    <scope>NUCLEOTIDE SEQUENCE [LARGE SCALE GENOMIC DNA]</scope>
    <source>
        <strain evidence="1">Daus_M_001</strain>
        <tissue evidence="1">Leg muscle</tissue>
    </source>
</reference>
<accession>A0ABQ9HPN6</accession>
<dbReference type="EMBL" id="JARBHB010000004">
    <property type="protein sequence ID" value="KAJ8886323.1"/>
    <property type="molecule type" value="Genomic_DNA"/>
</dbReference>
<evidence type="ECO:0000313" key="2">
    <source>
        <dbReference type="Proteomes" id="UP001159363"/>
    </source>
</evidence>
<dbReference type="Proteomes" id="UP001159363">
    <property type="component" value="Chromosome X"/>
</dbReference>